<dbReference type="CDD" id="cd02440">
    <property type="entry name" value="AdoMet_MTases"/>
    <property type="match status" value="1"/>
</dbReference>
<dbReference type="Pfam" id="PF08241">
    <property type="entry name" value="Methyltransf_11"/>
    <property type="match status" value="1"/>
</dbReference>
<dbReference type="AlphaFoldDB" id="A0A1M5ZN80"/>
<keyword evidence="4" id="KW-1185">Reference proteome</keyword>
<dbReference type="OrthoDB" id="529208at2"/>
<dbReference type="GO" id="GO:0032259">
    <property type="term" value="P:methylation"/>
    <property type="evidence" value="ECO:0007669"/>
    <property type="project" value="UniProtKB-KW"/>
</dbReference>
<gene>
    <name evidence="3" type="ORF">SAMN04488135_11669</name>
</gene>
<sequence>MGYFPIVQSEPASEKQNMQKNNIEQMRNLAAQLREPQGADGVEVAATMHQSNIGMTRACFASLAVTSGETLLEIGHGSGAHVPEFFEGRPGLLYQGLELSALMQQEAARLNRDLVSNGKARFAAYEGAAFPFEDESFDKAMTVNTLYFLPDPLGFLSQVHRTLKPGGRFSMAFAAREFMQALSFTSYGFRLYDAEEVRQLVSDSGLALRGTDVHEETVMSKERPGTTVRREFIVIRAGKRATQQCEYGVA</sequence>
<dbReference type="Proteomes" id="UP000184226">
    <property type="component" value="Unassembled WGS sequence"/>
</dbReference>
<dbReference type="SUPFAM" id="SSF53335">
    <property type="entry name" value="S-adenosyl-L-methionine-dependent methyltransferases"/>
    <property type="match status" value="1"/>
</dbReference>
<dbReference type="InterPro" id="IPR013216">
    <property type="entry name" value="Methyltransf_11"/>
</dbReference>
<name>A0A1M5ZN80_9BURK</name>
<protein>
    <submittedName>
        <fullName evidence="3">Methyltransferase domain-containing protein</fullName>
    </submittedName>
</protein>
<accession>A0A1M5ZN80</accession>
<organism evidence="3 4">
    <name type="scientific">Pollutimonas bauzanensis</name>
    <dbReference type="NCBI Taxonomy" id="658167"/>
    <lineage>
        <taxon>Bacteria</taxon>
        <taxon>Pseudomonadati</taxon>
        <taxon>Pseudomonadota</taxon>
        <taxon>Betaproteobacteria</taxon>
        <taxon>Burkholderiales</taxon>
        <taxon>Alcaligenaceae</taxon>
        <taxon>Pollutimonas</taxon>
    </lineage>
</organism>
<reference evidence="3 4" key="1">
    <citation type="submission" date="2016-11" db="EMBL/GenBank/DDBJ databases">
        <authorList>
            <person name="Jaros S."/>
            <person name="Januszkiewicz K."/>
            <person name="Wedrychowicz H."/>
        </authorList>
    </citation>
    <scope>NUCLEOTIDE SEQUENCE [LARGE SCALE GENOMIC DNA]</scope>
    <source>
        <strain evidence="3 4">CGMCC 1.10190</strain>
    </source>
</reference>
<proteinExistence type="predicted"/>
<evidence type="ECO:0000313" key="4">
    <source>
        <dbReference type="Proteomes" id="UP000184226"/>
    </source>
</evidence>
<dbReference type="Gene3D" id="3.40.50.150">
    <property type="entry name" value="Vaccinia Virus protein VP39"/>
    <property type="match status" value="1"/>
</dbReference>
<dbReference type="PANTHER" id="PTHR44068">
    <property type="entry name" value="ZGC:194242"/>
    <property type="match status" value="1"/>
</dbReference>
<keyword evidence="1 3" id="KW-0808">Transferase</keyword>
<dbReference type="InterPro" id="IPR029063">
    <property type="entry name" value="SAM-dependent_MTases_sf"/>
</dbReference>
<feature type="domain" description="Methyltransferase type 11" evidence="2">
    <location>
        <begin position="72"/>
        <end position="170"/>
    </location>
</feature>
<dbReference type="GO" id="GO:0003838">
    <property type="term" value="F:sterol 24-C-methyltransferase activity"/>
    <property type="evidence" value="ECO:0007669"/>
    <property type="project" value="TreeGrafter"/>
</dbReference>
<dbReference type="STRING" id="658167.SAMN04488135_11669"/>
<keyword evidence="3" id="KW-0489">Methyltransferase</keyword>
<evidence type="ECO:0000256" key="1">
    <source>
        <dbReference type="ARBA" id="ARBA00022679"/>
    </source>
</evidence>
<dbReference type="EMBL" id="FQXE01000016">
    <property type="protein sequence ID" value="SHI25641.1"/>
    <property type="molecule type" value="Genomic_DNA"/>
</dbReference>
<evidence type="ECO:0000313" key="3">
    <source>
        <dbReference type="EMBL" id="SHI25641.1"/>
    </source>
</evidence>
<dbReference type="PANTHER" id="PTHR44068:SF1">
    <property type="entry name" value="HYPOTHETICAL LOC100005854"/>
    <property type="match status" value="1"/>
</dbReference>
<dbReference type="GO" id="GO:0016126">
    <property type="term" value="P:sterol biosynthetic process"/>
    <property type="evidence" value="ECO:0007669"/>
    <property type="project" value="TreeGrafter"/>
</dbReference>
<evidence type="ECO:0000259" key="2">
    <source>
        <dbReference type="Pfam" id="PF08241"/>
    </source>
</evidence>
<dbReference type="InterPro" id="IPR050447">
    <property type="entry name" value="Erg6_SMT_methyltransf"/>
</dbReference>